<keyword evidence="1" id="KW-0732">Signal</keyword>
<comment type="caution">
    <text evidence="2">The sequence shown here is derived from an EMBL/GenBank/DDBJ whole genome shotgun (WGS) entry which is preliminary data.</text>
</comment>
<feature type="chain" id="PRO_5044209718" description="Peptide-methionine (R)-S-oxide reductase" evidence="1">
    <location>
        <begin position="19"/>
        <end position="204"/>
    </location>
</feature>
<organism evidence="2 3">
    <name type="scientific">Prymnesium parvum</name>
    <name type="common">Toxic golden alga</name>
    <dbReference type="NCBI Taxonomy" id="97485"/>
    <lineage>
        <taxon>Eukaryota</taxon>
        <taxon>Haptista</taxon>
        <taxon>Haptophyta</taxon>
        <taxon>Prymnesiophyceae</taxon>
        <taxon>Prymnesiales</taxon>
        <taxon>Prymnesiaceae</taxon>
        <taxon>Prymnesium</taxon>
    </lineage>
</organism>
<sequence>MALALMLGFPVFSSLRSAIPAGATVRRAAGASSGLLDVFTPKKTFPPPCVMGDEEIMCQKAHGTSATPVQENLRWGCDVATADNICNFNRHFAERSGYWERSTTFLKEEGETSGEITFYDSNTGKPLFYAPRSRSFEQFVRESRQHGWPSFRDEEVNWELVRCLPNGECVSVDGTHLGHNLPDGKGNRYCINLVSVAGRPAESK</sequence>
<name>A0AB34IUK7_PRYPA</name>
<dbReference type="SUPFAM" id="SSF51316">
    <property type="entry name" value="Mss4-like"/>
    <property type="match status" value="1"/>
</dbReference>
<dbReference type="InterPro" id="IPR011057">
    <property type="entry name" value="Mss4-like_sf"/>
</dbReference>
<reference evidence="2 3" key="1">
    <citation type="journal article" date="2024" name="Science">
        <title>Giant polyketide synthase enzymes in the biosynthesis of giant marine polyether toxins.</title>
        <authorList>
            <person name="Fallon T.R."/>
            <person name="Shende V.V."/>
            <person name="Wierzbicki I.H."/>
            <person name="Pendleton A.L."/>
            <person name="Watervoot N.F."/>
            <person name="Auber R.P."/>
            <person name="Gonzalez D.J."/>
            <person name="Wisecaver J.H."/>
            <person name="Moore B.S."/>
        </authorList>
    </citation>
    <scope>NUCLEOTIDE SEQUENCE [LARGE SCALE GENOMIC DNA]</scope>
    <source>
        <strain evidence="2 3">12B1</strain>
    </source>
</reference>
<evidence type="ECO:0000313" key="2">
    <source>
        <dbReference type="EMBL" id="KAL1507746.1"/>
    </source>
</evidence>
<dbReference type="Proteomes" id="UP001515480">
    <property type="component" value="Unassembled WGS sequence"/>
</dbReference>
<keyword evidence="3" id="KW-1185">Reference proteome</keyword>
<dbReference type="Gene3D" id="2.170.150.20">
    <property type="entry name" value="Peptide methionine sulfoxide reductase"/>
    <property type="match status" value="1"/>
</dbReference>
<dbReference type="AlphaFoldDB" id="A0AB34IUK7"/>
<evidence type="ECO:0000256" key="1">
    <source>
        <dbReference type="SAM" id="SignalP"/>
    </source>
</evidence>
<accession>A0AB34IUK7</accession>
<dbReference type="EMBL" id="JBGBPQ010000017">
    <property type="protein sequence ID" value="KAL1507746.1"/>
    <property type="molecule type" value="Genomic_DNA"/>
</dbReference>
<feature type="signal peptide" evidence="1">
    <location>
        <begin position="1"/>
        <end position="18"/>
    </location>
</feature>
<gene>
    <name evidence="2" type="ORF">AB1Y20_007358</name>
</gene>
<evidence type="ECO:0000313" key="3">
    <source>
        <dbReference type="Proteomes" id="UP001515480"/>
    </source>
</evidence>
<proteinExistence type="predicted"/>
<evidence type="ECO:0008006" key="4">
    <source>
        <dbReference type="Google" id="ProtNLM"/>
    </source>
</evidence>
<protein>
    <recommendedName>
        <fullName evidence="4">Peptide-methionine (R)-S-oxide reductase</fullName>
    </recommendedName>
</protein>